<reference evidence="1 2" key="1">
    <citation type="submission" date="2013-12" db="EMBL/GenBank/DDBJ databases">
        <title>A Varibaculum cambriense genome reconstructed from a premature infant gut community with otherwise low bacterial novelty that shifts toward anaerobic metabolism during the third week of life.</title>
        <authorList>
            <person name="Brown C.T."/>
            <person name="Sharon I."/>
            <person name="Thomas B.C."/>
            <person name="Castelle C.J."/>
            <person name="Morowitz M.J."/>
            <person name="Banfield J.F."/>
        </authorList>
    </citation>
    <scope>NUCLEOTIDE SEQUENCE [LARGE SCALE GENOMIC DNA]</scope>
    <source>
        <strain evidence="2">DORA_7</strain>
    </source>
</reference>
<protein>
    <recommendedName>
        <fullName evidence="3">DUF951 domain-containing protein</fullName>
    </recommendedName>
</protein>
<name>W1U1B5_STRAP</name>
<dbReference type="EMBL" id="AZMF01000076">
    <property type="protein sequence ID" value="ETI86444.1"/>
    <property type="molecule type" value="Genomic_DNA"/>
</dbReference>
<gene>
    <name evidence="1" type="ORF">Q615_SPAC00076G0002</name>
</gene>
<accession>W1U1B5</accession>
<dbReference type="PANTHER" id="PTHR38455">
    <property type="entry name" value="HYPOTHETICAL CYTOSOLIC PROTEIN"/>
    <property type="match status" value="1"/>
</dbReference>
<feature type="non-terminal residue" evidence="1">
    <location>
        <position position="1"/>
    </location>
</feature>
<sequence>KSTGKKANRWEIIRVGADIKICCTNCHHIVMMSRYDFERKLKKVLGN</sequence>
<comment type="caution">
    <text evidence="1">The sequence shown here is derived from an EMBL/GenBank/DDBJ whole genome shotgun (WGS) entry which is preliminary data.</text>
</comment>
<dbReference type="AlphaFoldDB" id="W1U1B5"/>
<dbReference type="Pfam" id="PF06107">
    <property type="entry name" value="DUF951"/>
    <property type="match status" value="1"/>
</dbReference>
<dbReference type="eggNOG" id="COG4481">
    <property type="taxonomic scope" value="Bacteria"/>
</dbReference>
<dbReference type="InterPro" id="IPR009296">
    <property type="entry name" value="DUF951"/>
</dbReference>
<dbReference type="PIRSF" id="PIRSF037263">
    <property type="entry name" value="DUF951_bac"/>
    <property type="match status" value="1"/>
</dbReference>
<evidence type="ECO:0000313" key="2">
    <source>
        <dbReference type="Proteomes" id="UP000018846"/>
    </source>
</evidence>
<organism evidence="1 2">
    <name type="scientific">Streptococcus anginosus DORA_7</name>
    <dbReference type="NCBI Taxonomy" id="1403946"/>
    <lineage>
        <taxon>Bacteria</taxon>
        <taxon>Bacillati</taxon>
        <taxon>Bacillota</taxon>
        <taxon>Bacilli</taxon>
        <taxon>Lactobacillales</taxon>
        <taxon>Streptococcaceae</taxon>
        <taxon>Streptococcus</taxon>
        <taxon>Streptococcus anginosus group</taxon>
    </lineage>
</organism>
<proteinExistence type="predicted"/>
<evidence type="ECO:0000313" key="1">
    <source>
        <dbReference type="EMBL" id="ETI86444.1"/>
    </source>
</evidence>
<evidence type="ECO:0008006" key="3">
    <source>
        <dbReference type="Google" id="ProtNLM"/>
    </source>
</evidence>
<dbReference type="PANTHER" id="PTHR38455:SF1">
    <property type="entry name" value="DUF951 DOMAIN-CONTAINING PROTEIN"/>
    <property type="match status" value="1"/>
</dbReference>
<dbReference type="Proteomes" id="UP000018846">
    <property type="component" value="Unassembled WGS sequence"/>
</dbReference>